<reference evidence="11 12" key="1">
    <citation type="submission" date="2019-09" db="EMBL/GenBank/DDBJ databases">
        <title>Bird 10,000 Genomes (B10K) Project - Family phase.</title>
        <authorList>
            <person name="Zhang G."/>
        </authorList>
    </citation>
    <scope>NUCLEOTIDE SEQUENCE [LARGE SCALE GENOMIC DNA]</scope>
    <source>
        <strain evidence="11">B10K-DU-001-53</strain>
        <tissue evidence="11">Muscle</tissue>
    </source>
</reference>
<dbReference type="Pfam" id="PF00001">
    <property type="entry name" value="7tm_1"/>
    <property type="match status" value="1"/>
</dbReference>
<evidence type="ECO:0000256" key="6">
    <source>
        <dbReference type="ARBA" id="ARBA00022989"/>
    </source>
</evidence>
<evidence type="ECO:0000256" key="2">
    <source>
        <dbReference type="ARBA" id="ARBA00022475"/>
    </source>
</evidence>
<accession>A0A7K9Y7E0</accession>
<feature type="non-terminal residue" evidence="11">
    <location>
        <position position="1"/>
    </location>
</feature>
<evidence type="ECO:0000256" key="5">
    <source>
        <dbReference type="ARBA" id="ARBA00022725"/>
    </source>
</evidence>
<evidence type="ECO:0000256" key="7">
    <source>
        <dbReference type="ARBA" id="ARBA00023136"/>
    </source>
</evidence>
<dbReference type="Gene3D" id="1.20.1070.10">
    <property type="entry name" value="Rhodopsin 7-helix transmembrane proteins"/>
    <property type="match status" value="1"/>
</dbReference>
<evidence type="ECO:0000313" key="11">
    <source>
        <dbReference type="EMBL" id="NXJ04401.1"/>
    </source>
</evidence>
<keyword evidence="3" id="KW-0716">Sensory transduction</keyword>
<gene>
    <name evidence="11" type="primary">Or10a4</name>
    <name evidence="11" type="ORF">ODOGUJ_R15003</name>
</gene>
<keyword evidence="7 9" id="KW-0472">Membrane</keyword>
<keyword evidence="5" id="KW-0552">Olfaction</keyword>
<dbReference type="GO" id="GO:0005886">
    <property type="term" value="C:plasma membrane"/>
    <property type="evidence" value="ECO:0007669"/>
    <property type="project" value="UniProtKB-SubCell"/>
</dbReference>
<dbReference type="GO" id="GO:0004984">
    <property type="term" value="F:olfactory receptor activity"/>
    <property type="evidence" value="ECO:0007669"/>
    <property type="project" value="InterPro"/>
</dbReference>
<feature type="transmembrane region" description="Helical" evidence="9">
    <location>
        <begin position="12"/>
        <end position="40"/>
    </location>
</feature>
<evidence type="ECO:0000256" key="1">
    <source>
        <dbReference type="ARBA" id="ARBA00004651"/>
    </source>
</evidence>
<evidence type="ECO:0000256" key="9">
    <source>
        <dbReference type="SAM" id="Phobius"/>
    </source>
</evidence>
<dbReference type="AlphaFoldDB" id="A0A7K9Y7E0"/>
<keyword evidence="2" id="KW-1003">Cell membrane</keyword>
<dbReference type="InterPro" id="IPR017452">
    <property type="entry name" value="GPCR_Rhodpsn_7TM"/>
</dbReference>
<dbReference type="PROSITE" id="PS50262">
    <property type="entry name" value="G_PROTEIN_RECEP_F1_2"/>
    <property type="match status" value="1"/>
</dbReference>
<evidence type="ECO:0000256" key="4">
    <source>
        <dbReference type="ARBA" id="ARBA00022692"/>
    </source>
</evidence>
<proteinExistence type="predicted"/>
<dbReference type="InterPro" id="IPR000276">
    <property type="entry name" value="GPCR_Rhodpsn"/>
</dbReference>
<dbReference type="Proteomes" id="UP000522663">
    <property type="component" value="Unassembled WGS sequence"/>
</dbReference>
<evidence type="ECO:0000256" key="8">
    <source>
        <dbReference type="ARBA" id="ARBA00023224"/>
    </source>
</evidence>
<dbReference type="EMBL" id="VXAB01001287">
    <property type="protein sequence ID" value="NXJ04401.1"/>
    <property type="molecule type" value="Genomic_DNA"/>
</dbReference>
<protein>
    <submittedName>
        <fullName evidence="11">O10A4 protein</fullName>
    </submittedName>
</protein>
<feature type="non-terminal residue" evidence="11">
    <location>
        <position position="126"/>
    </location>
</feature>
<dbReference type="PANTHER" id="PTHR26453">
    <property type="entry name" value="OLFACTORY RECEPTOR"/>
    <property type="match status" value="1"/>
</dbReference>
<keyword evidence="12" id="KW-1185">Reference proteome</keyword>
<feature type="domain" description="G-protein coupled receptors family 1 profile" evidence="10">
    <location>
        <begin position="1"/>
        <end position="126"/>
    </location>
</feature>
<evidence type="ECO:0000256" key="3">
    <source>
        <dbReference type="ARBA" id="ARBA00022606"/>
    </source>
</evidence>
<evidence type="ECO:0000313" key="12">
    <source>
        <dbReference type="Proteomes" id="UP000522663"/>
    </source>
</evidence>
<evidence type="ECO:0000259" key="10">
    <source>
        <dbReference type="PROSITE" id="PS50262"/>
    </source>
</evidence>
<sequence length="126" mass="14535">MLVNFQTEDRNISYVGCVIQLYFLIFLVATECCILVTMAYDHYLAICNPLRYAIIMNRRASLFLDLLSYCSGNVVSVGQTVWVFTLPFCAPIMIKYYFCDIPPFIMLSFTDTFLYEKQMVTATVLV</sequence>
<dbReference type="PRINTS" id="PR00245">
    <property type="entry name" value="OLFACTORYR"/>
</dbReference>
<keyword evidence="4 9" id="KW-0812">Transmembrane</keyword>
<keyword evidence="8" id="KW-0807">Transducer</keyword>
<name>A0A7K9Y7E0_9GALL</name>
<dbReference type="SUPFAM" id="SSF81321">
    <property type="entry name" value="Family A G protein-coupled receptor-like"/>
    <property type="match status" value="1"/>
</dbReference>
<dbReference type="OrthoDB" id="6147321at2759"/>
<keyword evidence="6 9" id="KW-1133">Transmembrane helix</keyword>
<comment type="caution">
    <text evidence="11">The sequence shown here is derived from an EMBL/GenBank/DDBJ whole genome shotgun (WGS) entry which is preliminary data.</text>
</comment>
<dbReference type="GO" id="GO:0004930">
    <property type="term" value="F:G protein-coupled receptor activity"/>
    <property type="evidence" value="ECO:0007669"/>
    <property type="project" value="InterPro"/>
</dbReference>
<organism evidence="11 12">
    <name type="scientific">Odontophorus gujanensis</name>
    <name type="common">marbled wood quail</name>
    <dbReference type="NCBI Taxonomy" id="886794"/>
    <lineage>
        <taxon>Eukaryota</taxon>
        <taxon>Metazoa</taxon>
        <taxon>Chordata</taxon>
        <taxon>Craniata</taxon>
        <taxon>Vertebrata</taxon>
        <taxon>Euteleostomi</taxon>
        <taxon>Archelosauria</taxon>
        <taxon>Archosauria</taxon>
        <taxon>Dinosauria</taxon>
        <taxon>Saurischia</taxon>
        <taxon>Theropoda</taxon>
        <taxon>Coelurosauria</taxon>
        <taxon>Aves</taxon>
        <taxon>Neognathae</taxon>
        <taxon>Galloanserae</taxon>
        <taxon>Galliformes</taxon>
        <taxon>Odontophoridae</taxon>
        <taxon>Odontophorus</taxon>
    </lineage>
</organism>
<comment type="subcellular location">
    <subcellularLocation>
        <location evidence="1">Cell membrane</location>
        <topology evidence="1">Multi-pass membrane protein</topology>
    </subcellularLocation>
</comment>
<dbReference type="InterPro" id="IPR000725">
    <property type="entry name" value="Olfact_rcpt"/>
</dbReference>